<keyword evidence="4" id="KW-1185">Reference proteome</keyword>
<feature type="domain" description="Putative Flp pilus-assembly TadG-like N-terminal" evidence="2">
    <location>
        <begin position="7"/>
        <end position="52"/>
    </location>
</feature>
<proteinExistence type="predicted"/>
<protein>
    <submittedName>
        <fullName evidence="3">Pilus assembly protein TadG-related protein</fullName>
    </submittedName>
</protein>
<evidence type="ECO:0000313" key="4">
    <source>
        <dbReference type="Proteomes" id="UP001204524"/>
    </source>
</evidence>
<dbReference type="Proteomes" id="UP001204524">
    <property type="component" value="Unassembled WGS sequence"/>
</dbReference>
<sequence>MIRDESGATAILVGLMATVLIGMMAFTADLGMAYANKRQLQTAADAAALSAAGVFATSLHADCSQIRADKLGDATSEAGSKVTLNTPSSGTAAMAASDFTAACTADGLEVTAKVKGTSPDLFGNLVGHSGDYAVSRTATAVVEPATGVGNRLRPLAVCSSEIDPALAPGDPFRIYAPGNGHTPPASCPVPPVDGNWWMLDCPGEHSDDGDDTSGTSALQAQIMNGCKDQVSIVDGQDAATSPSHLNSILANACPPIPTTRPFDCMSGDPGAPDAGHIEDGWQALIDSEALSFIPVFCAPPTCATSSVTGSGTSAVFPVHAFMAVTVCGYHFGKQPSKHYRDSSPGPICGASSVDAALDQMLLEKNGSGHPLMDTNYLVVVYQRAQASGSVDPSECDLGDTDCDKGVRQVRLTR</sequence>
<keyword evidence="1" id="KW-1133">Transmembrane helix</keyword>
<name>A0ABT1KUZ1_9ACTN</name>
<gene>
    <name evidence="3" type="ORF">NCI01_05115</name>
</gene>
<keyword evidence="1" id="KW-0472">Membrane</keyword>
<dbReference type="RefSeq" id="WP_254180399.1">
    <property type="nucleotide sequence ID" value="NZ_JANARS010000002.1"/>
</dbReference>
<evidence type="ECO:0000256" key="1">
    <source>
        <dbReference type="SAM" id="Phobius"/>
    </source>
</evidence>
<evidence type="ECO:0000313" key="3">
    <source>
        <dbReference type="EMBL" id="MCP3421169.1"/>
    </source>
</evidence>
<dbReference type="InterPro" id="IPR028087">
    <property type="entry name" value="Tad_N"/>
</dbReference>
<accession>A0ABT1KUZ1</accession>
<reference evidence="3 4" key="1">
    <citation type="submission" date="2022-06" db="EMBL/GenBank/DDBJ databases">
        <authorList>
            <person name="So Y."/>
        </authorList>
    </citation>
    <scope>NUCLEOTIDE SEQUENCE [LARGE SCALE GENOMIC DNA]</scope>
    <source>
        <strain evidence="3 4">STR3</strain>
    </source>
</reference>
<dbReference type="Pfam" id="PF13400">
    <property type="entry name" value="Tad"/>
    <property type="match status" value="1"/>
</dbReference>
<feature type="transmembrane region" description="Helical" evidence="1">
    <location>
        <begin position="6"/>
        <end position="28"/>
    </location>
</feature>
<keyword evidence="1" id="KW-0812">Transmembrane</keyword>
<organism evidence="3 4">
    <name type="scientific">Nocardioides pinisoli</name>
    <dbReference type="NCBI Taxonomy" id="2950279"/>
    <lineage>
        <taxon>Bacteria</taxon>
        <taxon>Bacillati</taxon>
        <taxon>Actinomycetota</taxon>
        <taxon>Actinomycetes</taxon>
        <taxon>Propionibacteriales</taxon>
        <taxon>Nocardioidaceae</taxon>
        <taxon>Nocardioides</taxon>
    </lineage>
</organism>
<comment type="caution">
    <text evidence="3">The sequence shown here is derived from an EMBL/GenBank/DDBJ whole genome shotgun (WGS) entry which is preliminary data.</text>
</comment>
<evidence type="ECO:0000259" key="2">
    <source>
        <dbReference type="Pfam" id="PF13400"/>
    </source>
</evidence>
<dbReference type="EMBL" id="JANARS010000002">
    <property type="protein sequence ID" value="MCP3421169.1"/>
    <property type="molecule type" value="Genomic_DNA"/>
</dbReference>